<comment type="caution">
    <text evidence="1">The sequence shown here is derived from an EMBL/GenBank/DDBJ whole genome shotgun (WGS) entry which is preliminary data.</text>
</comment>
<gene>
    <name evidence="1" type="ORF">CTEN210_12482</name>
</gene>
<keyword evidence="2" id="KW-1185">Reference proteome</keyword>
<reference evidence="1 2" key="1">
    <citation type="journal article" date="2021" name="Sci. Rep.">
        <title>The genome of the diatom Chaetoceros tenuissimus carries an ancient integrated fragment of an extant virus.</title>
        <authorList>
            <person name="Hongo Y."/>
            <person name="Kimura K."/>
            <person name="Takaki Y."/>
            <person name="Yoshida Y."/>
            <person name="Baba S."/>
            <person name="Kobayashi G."/>
            <person name="Nagasaki K."/>
            <person name="Hano T."/>
            <person name="Tomaru Y."/>
        </authorList>
    </citation>
    <scope>NUCLEOTIDE SEQUENCE [LARGE SCALE GENOMIC DNA]</scope>
    <source>
        <strain evidence="1 2">NIES-3715</strain>
    </source>
</reference>
<sequence>MITSNISRSLLKQPKKIASLLAWNKNKSLMAINTSSRDTIDIAIAECPSSFNENPLQISISKQHKDQDIFEELQSICDDHNVGASLVYWPISLNSRMGASCGKTIFILDQLAKSSNVISSSRPFALVNYSREPDFRDVEDNFGRCINYGTIRHDDTSSMTYKSNDALSRQCELDGREENCPDTILREFIKEHWPKYRLENTFTYKSVRSNIYKLDTQDVPDAMYL</sequence>
<accession>A0AAD3D1A1</accession>
<protein>
    <submittedName>
        <fullName evidence="1">Uncharacterized protein</fullName>
    </submittedName>
</protein>
<proteinExistence type="predicted"/>
<name>A0AAD3D1A1_9STRA</name>
<evidence type="ECO:0000313" key="1">
    <source>
        <dbReference type="EMBL" id="GFH56006.1"/>
    </source>
</evidence>
<dbReference type="EMBL" id="BLLK01000051">
    <property type="protein sequence ID" value="GFH56006.1"/>
    <property type="molecule type" value="Genomic_DNA"/>
</dbReference>
<evidence type="ECO:0000313" key="2">
    <source>
        <dbReference type="Proteomes" id="UP001054902"/>
    </source>
</evidence>
<dbReference type="AlphaFoldDB" id="A0AAD3D1A1"/>
<dbReference type="Proteomes" id="UP001054902">
    <property type="component" value="Unassembled WGS sequence"/>
</dbReference>
<organism evidence="1 2">
    <name type="scientific">Chaetoceros tenuissimus</name>
    <dbReference type="NCBI Taxonomy" id="426638"/>
    <lineage>
        <taxon>Eukaryota</taxon>
        <taxon>Sar</taxon>
        <taxon>Stramenopiles</taxon>
        <taxon>Ochrophyta</taxon>
        <taxon>Bacillariophyta</taxon>
        <taxon>Coscinodiscophyceae</taxon>
        <taxon>Chaetocerotophycidae</taxon>
        <taxon>Chaetocerotales</taxon>
        <taxon>Chaetocerotaceae</taxon>
        <taxon>Chaetoceros</taxon>
    </lineage>
</organism>